<dbReference type="EMBL" id="GBXM01026018">
    <property type="protein sequence ID" value="JAH82559.1"/>
    <property type="molecule type" value="Transcribed_RNA"/>
</dbReference>
<reference evidence="1" key="1">
    <citation type="submission" date="2014-11" db="EMBL/GenBank/DDBJ databases">
        <authorList>
            <person name="Amaro Gonzalez C."/>
        </authorList>
    </citation>
    <scope>NUCLEOTIDE SEQUENCE</scope>
</reference>
<accession>A0A0E9VWN7</accession>
<evidence type="ECO:0000313" key="1">
    <source>
        <dbReference type="EMBL" id="JAH82559.1"/>
    </source>
</evidence>
<protein>
    <submittedName>
        <fullName evidence="1">Uncharacterized protein</fullName>
    </submittedName>
</protein>
<reference evidence="1" key="2">
    <citation type="journal article" date="2015" name="Fish Shellfish Immunol.">
        <title>Early steps in the European eel (Anguilla anguilla)-Vibrio vulnificus interaction in the gills: Role of the RtxA13 toxin.</title>
        <authorList>
            <person name="Callol A."/>
            <person name="Pajuelo D."/>
            <person name="Ebbesson L."/>
            <person name="Teles M."/>
            <person name="MacKenzie S."/>
            <person name="Amaro C."/>
        </authorList>
    </citation>
    <scope>NUCLEOTIDE SEQUENCE</scope>
</reference>
<organism evidence="1">
    <name type="scientific">Anguilla anguilla</name>
    <name type="common">European freshwater eel</name>
    <name type="synonym">Muraena anguilla</name>
    <dbReference type="NCBI Taxonomy" id="7936"/>
    <lineage>
        <taxon>Eukaryota</taxon>
        <taxon>Metazoa</taxon>
        <taxon>Chordata</taxon>
        <taxon>Craniata</taxon>
        <taxon>Vertebrata</taxon>
        <taxon>Euteleostomi</taxon>
        <taxon>Actinopterygii</taxon>
        <taxon>Neopterygii</taxon>
        <taxon>Teleostei</taxon>
        <taxon>Anguilliformes</taxon>
        <taxon>Anguillidae</taxon>
        <taxon>Anguilla</taxon>
    </lineage>
</organism>
<sequence>MLRSKSPIH</sequence>
<proteinExistence type="predicted"/>
<name>A0A0E9VWN7_ANGAN</name>